<dbReference type="Proteomes" id="UP000011511">
    <property type="component" value="Unassembled WGS sequence"/>
</dbReference>
<organism evidence="2 3">
    <name type="scientific">Natrinema altunense (strain JCM 12890 / CGMCC 1.3731 / AJ2)</name>
    <dbReference type="NCBI Taxonomy" id="1227494"/>
    <lineage>
        <taxon>Archaea</taxon>
        <taxon>Methanobacteriati</taxon>
        <taxon>Methanobacteriota</taxon>
        <taxon>Stenosarchaea group</taxon>
        <taxon>Halobacteria</taxon>
        <taxon>Halobacteriales</taxon>
        <taxon>Natrialbaceae</taxon>
        <taxon>Natrinema</taxon>
    </lineage>
</organism>
<proteinExistence type="predicted"/>
<evidence type="ECO:0000313" key="2">
    <source>
        <dbReference type="EMBL" id="ELY86742.1"/>
    </source>
</evidence>
<dbReference type="GO" id="GO:0006352">
    <property type="term" value="P:DNA-templated transcription initiation"/>
    <property type="evidence" value="ECO:0007669"/>
    <property type="project" value="InterPro"/>
</dbReference>
<comment type="caution">
    <text evidence="2">The sequence shown here is derived from an EMBL/GenBank/DDBJ whole genome shotgun (WGS) entry which is preliminary data.</text>
</comment>
<dbReference type="EMBL" id="AOIK01000025">
    <property type="protein sequence ID" value="ELY86742.1"/>
    <property type="molecule type" value="Genomic_DNA"/>
</dbReference>
<dbReference type="eggNOG" id="arCOG08182">
    <property type="taxonomic scope" value="Archaea"/>
</dbReference>
<accession>L9ZMF9</accession>
<dbReference type="Gene3D" id="1.10.10.10">
    <property type="entry name" value="Winged helix-like DNA-binding domain superfamily/Winged helix DNA-binding domain"/>
    <property type="match status" value="1"/>
</dbReference>
<name>L9ZMF9_NATA2</name>
<dbReference type="InterPro" id="IPR013249">
    <property type="entry name" value="RNA_pol_sigma70_r4_t2"/>
</dbReference>
<dbReference type="PATRIC" id="fig|1227494.3.peg.1492"/>
<dbReference type="Pfam" id="PF08281">
    <property type="entry name" value="Sigma70_r4_2"/>
    <property type="match status" value="1"/>
</dbReference>
<dbReference type="AlphaFoldDB" id="L9ZMF9"/>
<evidence type="ECO:0000259" key="1">
    <source>
        <dbReference type="Pfam" id="PF08281"/>
    </source>
</evidence>
<feature type="domain" description="RNA polymerase sigma factor 70 region 4 type 2" evidence="1">
    <location>
        <begin position="15"/>
        <end position="61"/>
    </location>
</feature>
<dbReference type="RefSeq" id="WP_007108819.1">
    <property type="nucleotide sequence ID" value="NZ_AOIK01000025.1"/>
</dbReference>
<protein>
    <recommendedName>
        <fullName evidence="1">RNA polymerase sigma factor 70 region 4 type 2 domain-containing protein</fullName>
    </recommendedName>
</protein>
<dbReference type="InterPro" id="IPR013324">
    <property type="entry name" value="RNA_pol_sigma_r3/r4-like"/>
</dbReference>
<dbReference type="GO" id="GO:0016987">
    <property type="term" value="F:sigma factor activity"/>
    <property type="evidence" value="ECO:0007669"/>
    <property type="project" value="InterPro"/>
</dbReference>
<dbReference type="SUPFAM" id="SSF88659">
    <property type="entry name" value="Sigma3 and sigma4 domains of RNA polymerase sigma factors"/>
    <property type="match status" value="1"/>
</dbReference>
<keyword evidence="3" id="KW-1185">Reference proteome</keyword>
<sequence length="66" mass="7381">MSSEQATLVDFRPDLSQLTEAEREAYLECRVKGVGVRQFARETDRRPGTIGNLLARAEAKLEEGSQ</sequence>
<dbReference type="GO" id="GO:0003677">
    <property type="term" value="F:DNA binding"/>
    <property type="evidence" value="ECO:0007669"/>
    <property type="project" value="InterPro"/>
</dbReference>
<evidence type="ECO:0000313" key="3">
    <source>
        <dbReference type="Proteomes" id="UP000011511"/>
    </source>
</evidence>
<dbReference type="InterPro" id="IPR036388">
    <property type="entry name" value="WH-like_DNA-bd_sf"/>
</dbReference>
<gene>
    <name evidence="2" type="ORF">C485_07487</name>
</gene>
<reference evidence="2 3" key="1">
    <citation type="journal article" date="2014" name="PLoS Genet.">
        <title>Phylogenetically driven sequencing of extremely halophilic archaea reveals strategies for static and dynamic osmo-response.</title>
        <authorList>
            <person name="Becker E.A."/>
            <person name="Seitzer P.M."/>
            <person name="Tritt A."/>
            <person name="Larsen D."/>
            <person name="Krusor M."/>
            <person name="Yao A.I."/>
            <person name="Wu D."/>
            <person name="Madern D."/>
            <person name="Eisen J.A."/>
            <person name="Darling A.E."/>
            <person name="Facciotti M.T."/>
        </authorList>
    </citation>
    <scope>NUCLEOTIDE SEQUENCE [LARGE SCALE GENOMIC DNA]</scope>
    <source>
        <strain evidence="2 3">JCM 12890</strain>
    </source>
</reference>